<proteinExistence type="predicted"/>
<keyword evidence="2" id="KW-1185">Reference proteome</keyword>
<gene>
    <name evidence="1" type="ORF">FHS27_004913</name>
</gene>
<reference evidence="1 2" key="1">
    <citation type="submission" date="2020-08" db="EMBL/GenBank/DDBJ databases">
        <title>Genomic Encyclopedia of Type Strains, Phase III (KMG-III): the genomes of soil and plant-associated and newly described type strains.</title>
        <authorList>
            <person name="Whitman W."/>
        </authorList>
    </citation>
    <scope>NUCLEOTIDE SEQUENCE [LARGE SCALE GENOMIC DNA]</scope>
    <source>
        <strain evidence="1 2">CECT 8075</strain>
    </source>
</reference>
<organism evidence="1 2">
    <name type="scientific">Aporhodopirellula rubra</name>
    <dbReference type="NCBI Taxonomy" id="980271"/>
    <lineage>
        <taxon>Bacteria</taxon>
        <taxon>Pseudomonadati</taxon>
        <taxon>Planctomycetota</taxon>
        <taxon>Planctomycetia</taxon>
        <taxon>Pirellulales</taxon>
        <taxon>Pirellulaceae</taxon>
        <taxon>Aporhodopirellula</taxon>
    </lineage>
</organism>
<name>A0A7W5H6Z1_9BACT</name>
<comment type="caution">
    <text evidence="1">The sequence shown here is derived from an EMBL/GenBank/DDBJ whole genome shotgun (WGS) entry which is preliminary data.</text>
</comment>
<sequence length="70" mass="7912">MRPYWLLPMRRVTFNIFSQGDAADSARVLPWRRVSVTSVGKHNTVGGLGKVDFPELDPRTDGLIDLRSLE</sequence>
<dbReference type="AlphaFoldDB" id="A0A7W5H6Z1"/>
<dbReference type="Proteomes" id="UP000536179">
    <property type="component" value="Unassembled WGS sequence"/>
</dbReference>
<evidence type="ECO:0000313" key="2">
    <source>
        <dbReference type="Proteomes" id="UP000536179"/>
    </source>
</evidence>
<dbReference type="EMBL" id="JACHXU010000020">
    <property type="protein sequence ID" value="MBB3209077.1"/>
    <property type="molecule type" value="Genomic_DNA"/>
</dbReference>
<protein>
    <submittedName>
        <fullName evidence="1">Uncharacterized protein</fullName>
    </submittedName>
</protein>
<accession>A0A7W5H6Z1</accession>
<evidence type="ECO:0000313" key="1">
    <source>
        <dbReference type="EMBL" id="MBB3209077.1"/>
    </source>
</evidence>